<dbReference type="PANTHER" id="PTHR30576:SF0">
    <property type="entry name" value="UNDECAPRENYL-PHOSPHATE N-ACETYLGALACTOSAMINYL 1-PHOSPHATE TRANSFERASE-RELATED"/>
    <property type="match status" value="1"/>
</dbReference>
<name>A0A1F5SAF7_9BACT</name>
<feature type="domain" description="Bacterial sugar transferase" evidence="8">
    <location>
        <begin position="263"/>
        <end position="444"/>
    </location>
</feature>
<dbReference type="PANTHER" id="PTHR30576">
    <property type="entry name" value="COLANIC BIOSYNTHESIS UDP-GLUCOSE LIPID CARRIER TRANSFERASE"/>
    <property type="match status" value="1"/>
</dbReference>
<keyword evidence="6 7" id="KW-0472">Membrane</keyword>
<accession>A0A1F5SAF7</accession>
<dbReference type="InterPro" id="IPR003362">
    <property type="entry name" value="Bact_transf"/>
</dbReference>
<evidence type="ECO:0000313" key="9">
    <source>
        <dbReference type="EMBL" id="OGF23586.1"/>
    </source>
</evidence>
<evidence type="ECO:0000313" key="10">
    <source>
        <dbReference type="Proteomes" id="UP000176877"/>
    </source>
</evidence>
<reference evidence="9 10" key="1">
    <citation type="journal article" date="2016" name="Nat. Commun.">
        <title>Thousands of microbial genomes shed light on interconnected biogeochemical processes in an aquifer system.</title>
        <authorList>
            <person name="Anantharaman K."/>
            <person name="Brown C.T."/>
            <person name="Hug L.A."/>
            <person name="Sharon I."/>
            <person name="Castelle C.J."/>
            <person name="Probst A.J."/>
            <person name="Thomas B.C."/>
            <person name="Singh A."/>
            <person name="Wilkins M.J."/>
            <person name="Karaoz U."/>
            <person name="Brodie E.L."/>
            <person name="Williams K.H."/>
            <person name="Hubbard S.S."/>
            <person name="Banfield J.F."/>
        </authorList>
    </citation>
    <scope>NUCLEOTIDE SEQUENCE [LARGE SCALE GENOMIC DNA]</scope>
</reference>
<feature type="transmembrane region" description="Helical" evidence="7">
    <location>
        <begin position="264"/>
        <end position="289"/>
    </location>
</feature>
<evidence type="ECO:0000256" key="2">
    <source>
        <dbReference type="ARBA" id="ARBA00006464"/>
    </source>
</evidence>
<evidence type="ECO:0000256" key="1">
    <source>
        <dbReference type="ARBA" id="ARBA00004141"/>
    </source>
</evidence>
<evidence type="ECO:0000256" key="6">
    <source>
        <dbReference type="ARBA" id="ARBA00023136"/>
    </source>
</evidence>
<evidence type="ECO:0000256" key="5">
    <source>
        <dbReference type="ARBA" id="ARBA00022989"/>
    </source>
</evidence>
<evidence type="ECO:0000259" key="8">
    <source>
        <dbReference type="Pfam" id="PF02397"/>
    </source>
</evidence>
<keyword evidence="3" id="KW-0808">Transferase</keyword>
<dbReference type="GO" id="GO:0016020">
    <property type="term" value="C:membrane"/>
    <property type="evidence" value="ECO:0007669"/>
    <property type="project" value="UniProtKB-SubCell"/>
</dbReference>
<keyword evidence="4 7" id="KW-0812">Transmembrane</keyword>
<dbReference type="Proteomes" id="UP000176877">
    <property type="component" value="Unassembled WGS sequence"/>
</dbReference>
<sequence>MSNNLKKIVLLGGDIVALYFSLYLTLAIRYWDEYAGLIWSSHFWPFTLIFILWLIIFYISNLYNLNLAVNNLKFYQSSGRALAVAGLVSLAFFYLMPQVGIAPKRNLFIYILVFAIIFYLWRQFYNWSLKSYLPKRNIGVVGYNSLVAEIINEFKQKPHLGYNLSFIVDDKTRDDAPEIRPITELEKLINRGKLDTVILSSDPHQSENLRAVLFNCLRCKINYISLPNFYEAITGKVPLDNINQMWFLENLNENNKIWFDRLKIIYDFILALVIFIITLPFWLIIAVIIKLESRGPVFFVMDRAGQNNQIFKLIKFRTMKEEGNDHAPTRANDSRVTKFGNLLRKTRIDELPQVINILKGEMSFVGPRPERPELAGNLEKLIPFYNQRTLVKPGLTGSDQISGQYHSPSREDSLKKLQYDLFYIKNRSIYLDLSIFLKTIATVMARQGM</sequence>
<comment type="caution">
    <text evidence="9">The sequence shown here is derived from an EMBL/GenBank/DDBJ whole genome shotgun (WGS) entry which is preliminary data.</text>
</comment>
<dbReference type="EMBL" id="MFFT01000002">
    <property type="protein sequence ID" value="OGF23586.1"/>
    <property type="molecule type" value="Genomic_DNA"/>
</dbReference>
<dbReference type="AlphaFoldDB" id="A0A1F5SAF7"/>
<proteinExistence type="inferred from homology"/>
<comment type="similarity">
    <text evidence="2">Belongs to the bacterial sugar transferase family.</text>
</comment>
<organism evidence="9 10">
    <name type="scientific">Candidatus Falkowbacteria bacterium RIFCSPHIGHO2_02_FULL_42_9</name>
    <dbReference type="NCBI Taxonomy" id="1797986"/>
    <lineage>
        <taxon>Bacteria</taxon>
        <taxon>Candidatus Falkowiibacteriota</taxon>
    </lineage>
</organism>
<dbReference type="InterPro" id="IPR017475">
    <property type="entry name" value="EPS_sugar_tfrase"/>
</dbReference>
<gene>
    <name evidence="9" type="ORF">A3D45_02265</name>
</gene>
<dbReference type="Pfam" id="PF02397">
    <property type="entry name" value="Bac_transf"/>
    <property type="match status" value="1"/>
</dbReference>
<feature type="transmembrane region" description="Helical" evidence="7">
    <location>
        <begin position="81"/>
        <end position="101"/>
    </location>
</feature>
<feature type="transmembrane region" description="Helical" evidence="7">
    <location>
        <begin position="43"/>
        <end position="60"/>
    </location>
</feature>
<comment type="subcellular location">
    <subcellularLocation>
        <location evidence="1">Membrane</location>
        <topology evidence="1">Multi-pass membrane protein</topology>
    </subcellularLocation>
</comment>
<dbReference type="NCBIfam" id="TIGR03025">
    <property type="entry name" value="EPS_sugtrans"/>
    <property type="match status" value="1"/>
</dbReference>
<feature type="transmembrane region" description="Helical" evidence="7">
    <location>
        <begin position="107"/>
        <end position="125"/>
    </location>
</feature>
<dbReference type="GO" id="GO:0016780">
    <property type="term" value="F:phosphotransferase activity, for other substituted phosphate groups"/>
    <property type="evidence" value="ECO:0007669"/>
    <property type="project" value="TreeGrafter"/>
</dbReference>
<dbReference type="Gene3D" id="3.40.50.720">
    <property type="entry name" value="NAD(P)-binding Rossmann-like Domain"/>
    <property type="match status" value="1"/>
</dbReference>
<protein>
    <recommendedName>
        <fullName evidence="8">Bacterial sugar transferase domain-containing protein</fullName>
    </recommendedName>
</protein>
<feature type="transmembrane region" description="Helical" evidence="7">
    <location>
        <begin position="9"/>
        <end position="31"/>
    </location>
</feature>
<evidence type="ECO:0000256" key="7">
    <source>
        <dbReference type="SAM" id="Phobius"/>
    </source>
</evidence>
<evidence type="ECO:0000256" key="3">
    <source>
        <dbReference type="ARBA" id="ARBA00022679"/>
    </source>
</evidence>
<evidence type="ECO:0000256" key="4">
    <source>
        <dbReference type="ARBA" id="ARBA00022692"/>
    </source>
</evidence>
<keyword evidence="5 7" id="KW-1133">Transmembrane helix</keyword>